<organism evidence="1 2">
    <name type="scientific">Leptospira wolffii</name>
    <dbReference type="NCBI Taxonomy" id="409998"/>
    <lineage>
        <taxon>Bacteria</taxon>
        <taxon>Pseudomonadati</taxon>
        <taxon>Spirochaetota</taxon>
        <taxon>Spirochaetia</taxon>
        <taxon>Leptospirales</taxon>
        <taxon>Leptospiraceae</taxon>
        <taxon>Leptospira</taxon>
    </lineage>
</organism>
<sequence length="526" mass="57724">MYHFFIKYIPFIFCLFLSFCSGPPRPELLPETPEEAPPSIEQLETDLQDKNPRLRAQAILELARRDERKHIPLAREWMRPGSEELTRAPAILALGIWKDRASLSRILDFLKPDSGIDPGTVLESIARMEDPSAGDRVASLLDGKDATLRLLAVDTLVRIGAKSSGKAILSAAKSNSDPEKAKTYAMALGKLNIRESESYLLDLARNSEPGPTLAASYLALGKIGSKNAVPVLVKALQADFEKGRENSMLALVEIKDPKSLPLVLPILEHPNREVRYRAADVLIGVSDTSFLPKIMEVLEKGSPSSKAPASHALGRLKYLSAREKMEKIITDSNVPDREIVAQALGYLGDKRSIPILAKVLKEDPGEAKYGAVWALGAIGSEDALPYVEEACLSQDRKLSKIASESLGMIASPKSLSLLDKKTQDFPDLASVTLSAIASIPGDEARSILEKYAESDNPNLHQVAVSQLSARKDRASVPLLIRLLQEENPSRNRKLILSALKSVTGLKYSSKNEWINWYTLSNSKKHP</sequence>
<dbReference type="Pfam" id="PF13646">
    <property type="entry name" value="HEAT_2"/>
    <property type="match status" value="3"/>
</dbReference>
<dbReference type="InterPro" id="IPR016024">
    <property type="entry name" value="ARM-type_fold"/>
</dbReference>
<name>A0A2M9ZB85_9LEPT</name>
<proteinExistence type="predicted"/>
<dbReference type="PANTHER" id="PTHR12697">
    <property type="entry name" value="PBS LYASE HEAT-LIKE PROTEIN"/>
    <property type="match status" value="1"/>
</dbReference>
<dbReference type="InterPro" id="IPR011989">
    <property type="entry name" value="ARM-like"/>
</dbReference>
<gene>
    <name evidence="1" type="ORF">CH371_11995</name>
</gene>
<dbReference type="SMART" id="SM00567">
    <property type="entry name" value="EZ_HEAT"/>
    <property type="match status" value="8"/>
</dbReference>
<dbReference type="GO" id="GO:0016491">
    <property type="term" value="F:oxidoreductase activity"/>
    <property type="evidence" value="ECO:0007669"/>
    <property type="project" value="TreeGrafter"/>
</dbReference>
<evidence type="ECO:0000313" key="2">
    <source>
        <dbReference type="Proteomes" id="UP000231912"/>
    </source>
</evidence>
<dbReference type="Proteomes" id="UP000231912">
    <property type="component" value="Unassembled WGS sequence"/>
</dbReference>
<accession>A0A2M9ZB85</accession>
<dbReference type="InterPro" id="IPR004155">
    <property type="entry name" value="PBS_lyase_HEAT"/>
</dbReference>
<dbReference type="Gene3D" id="1.25.10.10">
    <property type="entry name" value="Leucine-rich Repeat Variant"/>
    <property type="match status" value="4"/>
</dbReference>
<dbReference type="AlphaFoldDB" id="A0A2M9ZB85"/>
<evidence type="ECO:0000313" key="1">
    <source>
        <dbReference type="EMBL" id="PJZ65644.1"/>
    </source>
</evidence>
<dbReference type="PANTHER" id="PTHR12697:SF5">
    <property type="entry name" value="DEOXYHYPUSINE HYDROXYLASE"/>
    <property type="match status" value="1"/>
</dbReference>
<reference evidence="1 2" key="1">
    <citation type="submission" date="2017-07" db="EMBL/GenBank/DDBJ databases">
        <title>Leptospira spp. isolated from tropical soils.</title>
        <authorList>
            <person name="Thibeaux R."/>
            <person name="Iraola G."/>
            <person name="Ferres I."/>
            <person name="Bierque E."/>
            <person name="Girault D."/>
            <person name="Soupe-Gilbert M.-E."/>
            <person name="Picardeau M."/>
            <person name="Goarant C."/>
        </authorList>
    </citation>
    <scope>NUCLEOTIDE SEQUENCE [LARGE SCALE GENOMIC DNA]</scope>
    <source>
        <strain evidence="1 2">FH2-C-A2</strain>
    </source>
</reference>
<comment type="caution">
    <text evidence="1">The sequence shown here is derived from an EMBL/GenBank/DDBJ whole genome shotgun (WGS) entry which is preliminary data.</text>
</comment>
<protein>
    <recommendedName>
        <fullName evidence="3">HEAT repeat domain-containing protein</fullName>
    </recommendedName>
</protein>
<dbReference type="SUPFAM" id="SSF48371">
    <property type="entry name" value="ARM repeat"/>
    <property type="match status" value="2"/>
</dbReference>
<dbReference type="EMBL" id="NPDT01000004">
    <property type="protein sequence ID" value="PJZ65644.1"/>
    <property type="molecule type" value="Genomic_DNA"/>
</dbReference>
<evidence type="ECO:0008006" key="3">
    <source>
        <dbReference type="Google" id="ProtNLM"/>
    </source>
</evidence>